<dbReference type="EMBL" id="PQFF01000291">
    <property type="protein sequence ID" value="RHZ65152.1"/>
    <property type="molecule type" value="Genomic_DNA"/>
</dbReference>
<accession>A0A397HQ45</accession>
<organism evidence="1 2">
    <name type="scientific">Diversispora epigaea</name>
    <dbReference type="NCBI Taxonomy" id="1348612"/>
    <lineage>
        <taxon>Eukaryota</taxon>
        <taxon>Fungi</taxon>
        <taxon>Fungi incertae sedis</taxon>
        <taxon>Mucoromycota</taxon>
        <taxon>Glomeromycotina</taxon>
        <taxon>Glomeromycetes</taxon>
        <taxon>Diversisporales</taxon>
        <taxon>Diversisporaceae</taxon>
        <taxon>Diversispora</taxon>
    </lineage>
</organism>
<proteinExistence type="predicted"/>
<dbReference type="Proteomes" id="UP000266861">
    <property type="component" value="Unassembled WGS sequence"/>
</dbReference>
<protein>
    <submittedName>
        <fullName evidence="1">Uncharacterized protein</fullName>
    </submittedName>
</protein>
<name>A0A397HQ45_9GLOM</name>
<comment type="caution">
    <text evidence="1">The sequence shown here is derived from an EMBL/GenBank/DDBJ whole genome shotgun (WGS) entry which is preliminary data.</text>
</comment>
<reference evidence="1 2" key="1">
    <citation type="submission" date="2018-08" db="EMBL/GenBank/DDBJ databases">
        <title>Genome and evolution of the arbuscular mycorrhizal fungus Diversispora epigaea (formerly Glomus versiforme) and its bacterial endosymbionts.</title>
        <authorList>
            <person name="Sun X."/>
            <person name="Fei Z."/>
            <person name="Harrison M."/>
        </authorList>
    </citation>
    <scope>NUCLEOTIDE SEQUENCE [LARGE SCALE GENOMIC DNA]</scope>
    <source>
        <strain evidence="1 2">IT104</strain>
    </source>
</reference>
<dbReference type="AlphaFoldDB" id="A0A397HQ45"/>
<sequence>MYKNNQLPLLWYCKEGHLWQASLGNYLGLPSENRRSDFVKIPKHPKGLGLDILPRIWLCNRSARKNTLNSFIPIILSRKNYATFGIIPRQLRKLT</sequence>
<keyword evidence="2" id="KW-1185">Reference proteome</keyword>
<evidence type="ECO:0000313" key="1">
    <source>
        <dbReference type="EMBL" id="RHZ65152.1"/>
    </source>
</evidence>
<evidence type="ECO:0000313" key="2">
    <source>
        <dbReference type="Proteomes" id="UP000266861"/>
    </source>
</evidence>
<gene>
    <name evidence="1" type="ORF">Glove_319g47</name>
</gene>